<proteinExistence type="predicted"/>
<evidence type="ECO:0000313" key="3">
    <source>
        <dbReference type="Proteomes" id="UP000219452"/>
    </source>
</evidence>
<dbReference type="Pfam" id="PF08291">
    <property type="entry name" value="Peptidase_M15_3"/>
    <property type="match status" value="1"/>
</dbReference>
<dbReference type="Gene3D" id="3.30.1380.10">
    <property type="match status" value="1"/>
</dbReference>
<dbReference type="SUPFAM" id="SSF55166">
    <property type="entry name" value="Hedgehog/DD-peptidase"/>
    <property type="match status" value="1"/>
</dbReference>
<feature type="domain" description="Peptidase M15A C-terminal" evidence="1">
    <location>
        <begin position="6"/>
        <end position="120"/>
    </location>
</feature>
<name>A0A286F5P6_9BACT</name>
<organism evidence="2 3">
    <name type="scientific">Spirosoma fluviale</name>
    <dbReference type="NCBI Taxonomy" id="1597977"/>
    <lineage>
        <taxon>Bacteria</taxon>
        <taxon>Pseudomonadati</taxon>
        <taxon>Bacteroidota</taxon>
        <taxon>Cytophagia</taxon>
        <taxon>Cytophagales</taxon>
        <taxon>Cytophagaceae</taxon>
        <taxon>Spirosoma</taxon>
    </lineage>
</organism>
<dbReference type="OrthoDB" id="5242612at2"/>
<protein>
    <submittedName>
        <fullName evidence="2">Peptidase M15</fullName>
    </submittedName>
</protein>
<evidence type="ECO:0000313" key="2">
    <source>
        <dbReference type="EMBL" id="SOD78426.1"/>
    </source>
</evidence>
<dbReference type="EMBL" id="OCNH01000001">
    <property type="protein sequence ID" value="SOD78426.1"/>
    <property type="molecule type" value="Genomic_DNA"/>
</dbReference>
<dbReference type="AlphaFoldDB" id="A0A286F5P6"/>
<dbReference type="Proteomes" id="UP000219452">
    <property type="component" value="Unassembled WGS sequence"/>
</dbReference>
<evidence type="ECO:0000259" key="1">
    <source>
        <dbReference type="Pfam" id="PF08291"/>
    </source>
</evidence>
<dbReference type="InterPro" id="IPR009045">
    <property type="entry name" value="Zn_M74/Hedgehog-like"/>
</dbReference>
<sequence>MNLSTHFSLQEMTLSQTAIRNGIKNIPNAKQISNLKELCLNILEPLRTLVGKPIHVTSGFRNPIVNSLISGSSTSQHMKGEAADIHVEGLTTQELFDIIRTSDLPYDQLIQEFDSWVHVSFSAKTRRDTLVATKGLNNKTIMTRIA</sequence>
<dbReference type="RefSeq" id="WP_097124182.1">
    <property type="nucleotide sequence ID" value="NZ_OCNH01000001.1"/>
</dbReference>
<gene>
    <name evidence="2" type="ORF">SAMN06269250_0456</name>
</gene>
<reference evidence="3" key="1">
    <citation type="submission" date="2017-09" db="EMBL/GenBank/DDBJ databases">
        <authorList>
            <person name="Varghese N."/>
            <person name="Submissions S."/>
        </authorList>
    </citation>
    <scope>NUCLEOTIDE SEQUENCE [LARGE SCALE GENOMIC DNA]</scope>
    <source>
        <strain evidence="3">DSM 29961</strain>
    </source>
</reference>
<dbReference type="InterPro" id="IPR013230">
    <property type="entry name" value="Peptidase_M15A_C"/>
</dbReference>
<keyword evidence="3" id="KW-1185">Reference proteome</keyword>
<accession>A0A286F5P6</accession>